<dbReference type="AlphaFoldDB" id="A0A1S2Y4K3"/>
<evidence type="ECO:0000256" key="7">
    <source>
        <dbReference type="ARBA" id="ARBA00022729"/>
    </source>
</evidence>
<dbReference type="FunFam" id="1.10.510.10:FF:000084">
    <property type="entry name" value="Wall-associated receptor kinase 2"/>
    <property type="match status" value="1"/>
</dbReference>
<dbReference type="PROSITE" id="PS00010">
    <property type="entry name" value="ASX_HYDROXYL"/>
    <property type="match status" value="1"/>
</dbReference>
<dbReference type="PANTHER" id="PTHR27005:SF470">
    <property type="entry name" value="ASSOCIATED KINASE-LIKE PROTEIN, PUTATIVE-RELATED"/>
    <property type="match status" value="1"/>
</dbReference>
<dbReference type="Pfam" id="PF13947">
    <property type="entry name" value="GUB_WAK_bind"/>
    <property type="match status" value="1"/>
</dbReference>
<dbReference type="InterPro" id="IPR017441">
    <property type="entry name" value="Protein_kinase_ATP_BS"/>
</dbReference>
<dbReference type="GO" id="GO:0007166">
    <property type="term" value="P:cell surface receptor signaling pathway"/>
    <property type="evidence" value="ECO:0007669"/>
    <property type="project" value="InterPro"/>
</dbReference>
<comment type="caution">
    <text evidence="19">Lacks conserved residue(s) required for the propagation of feature annotation.</text>
</comment>
<evidence type="ECO:0000256" key="8">
    <source>
        <dbReference type="ARBA" id="ARBA00022737"/>
    </source>
</evidence>
<dbReference type="OrthoDB" id="4062651at2759"/>
<proteinExistence type="predicted"/>
<keyword evidence="9 20" id="KW-0547">Nucleotide-binding</keyword>
<dbReference type="CDD" id="cd00054">
    <property type="entry name" value="EGF_CA"/>
    <property type="match status" value="1"/>
</dbReference>
<keyword evidence="3 19" id="KW-0245">EGF-like domain</keyword>
<dbReference type="PaxDb" id="3827-XP_004498444.1"/>
<evidence type="ECO:0000256" key="9">
    <source>
        <dbReference type="ARBA" id="ARBA00022741"/>
    </source>
</evidence>
<dbReference type="Proteomes" id="UP000087171">
    <property type="component" value="Chromosome Ca4"/>
</dbReference>
<evidence type="ECO:0000259" key="22">
    <source>
        <dbReference type="PROSITE" id="PS50011"/>
    </source>
</evidence>
<comment type="catalytic activity">
    <reaction evidence="17">
        <text>L-threonyl-[protein] + ATP = O-phospho-L-threonyl-[protein] + ADP + H(+)</text>
        <dbReference type="Rhea" id="RHEA:46608"/>
        <dbReference type="Rhea" id="RHEA-COMP:11060"/>
        <dbReference type="Rhea" id="RHEA-COMP:11605"/>
        <dbReference type="ChEBI" id="CHEBI:15378"/>
        <dbReference type="ChEBI" id="CHEBI:30013"/>
        <dbReference type="ChEBI" id="CHEBI:30616"/>
        <dbReference type="ChEBI" id="CHEBI:61977"/>
        <dbReference type="ChEBI" id="CHEBI:456216"/>
    </reaction>
</comment>
<gene>
    <name evidence="25" type="primary">LOC101494796</name>
</gene>
<evidence type="ECO:0000313" key="24">
    <source>
        <dbReference type="Proteomes" id="UP000087171"/>
    </source>
</evidence>
<dbReference type="Gene3D" id="1.10.510.10">
    <property type="entry name" value="Transferase(Phosphotransferase) domain 1"/>
    <property type="match status" value="1"/>
</dbReference>
<keyword evidence="13 21" id="KW-0472">Membrane</keyword>
<keyword evidence="15" id="KW-0325">Glycoprotein</keyword>
<keyword evidence="4" id="KW-0597">Phosphoprotein</keyword>
<evidence type="ECO:0000256" key="20">
    <source>
        <dbReference type="PROSITE-ProRule" id="PRU10141"/>
    </source>
</evidence>
<keyword evidence="11 20" id="KW-0067">ATP-binding</keyword>
<dbReference type="InterPro" id="IPR001245">
    <property type="entry name" value="Ser-Thr/Tyr_kinase_cat_dom"/>
</dbReference>
<dbReference type="CDD" id="cd14066">
    <property type="entry name" value="STKc_IRAK"/>
    <property type="match status" value="1"/>
</dbReference>
<dbReference type="SUPFAM" id="SSF56112">
    <property type="entry name" value="Protein kinase-like (PK-like)"/>
    <property type="match status" value="1"/>
</dbReference>
<keyword evidence="14" id="KW-1015">Disulfide bond</keyword>
<evidence type="ECO:0000256" key="14">
    <source>
        <dbReference type="ARBA" id="ARBA00023157"/>
    </source>
</evidence>
<comment type="subcellular location">
    <subcellularLocation>
        <location evidence="1">Membrane</location>
        <topology evidence="1">Single-pass type I membrane protein</topology>
    </subcellularLocation>
</comment>
<keyword evidence="5" id="KW-0808">Transferase</keyword>
<dbReference type="InterPro" id="IPR049883">
    <property type="entry name" value="NOTCH1_EGF-like"/>
</dbReference>
<evidence type="ECO:0000256" key="19">
    <source>
        <dbReference type="PROSITE-ProRule" id="PRU00076"/>
    </source>
</evidence>
<dbReference type="FunFam" id="2.10.25.10:FF:000038">
    <property type="entry name" value="Fibrillin 2"/>
    <property type="match status" value="1"/>
</dbReference>
<keyword evidence="7" id="KW-0732">Signal</keyword>
<evidence type="ECO:0000256" key="13">
    <source>
        <dbReference type="ARBA" id="ARBA00023136"/>
    </source>
</evidence>
<dbReference type="Gene3D" id="2.10.25.10">
    <property type="entry name" value="Laminin"/>
    <property type="match status" value="2"/>
</dbReference>
<accession>A0A1S2Y4K3</accession>
<evidence type="ECO:0000256" key="1">
    <source>
        <dbReference type="ARBA" id="ARBA00004479"/>
    </source>
</evidence>
<evidence type="ECO:0000256" key="15">
    <source>
        <dbReference type="ARBA" id="ARBA00023180"/>
    </source>
</evidence>
<keyword evidence="8" id="KW-0677">Repeat</keyword>
<keyword evidence="6 21" id="KW-0812">Transmembrane</keyword>
<reference evidence="25" key="2">
    <citation type="submission" date="2025-08" db="UniProtKB">
        <authorList>
            <consortium name="RefSeq"/>
        </authorList>
    </citation>
    <scope>IDENTIFICATION</scope>
    <source>
        <tissue evidence="25">Etiolated seedlings</tissue>
    </source>
</reference>
<dbReference type="PROSITE" id="PS00107">
    <property type="entry name" value="PROTEIN_KINASE_ATP"/>
    <property type="match status" value="1"/>
</dbReference>
<keyword evidence="10" id="KW-0418">Kinase</keyword>
<evidence type="ECO:0000256" key="21">
    <source>
        <dbReference type="SAM" id="Phobius"/>
    </source>
</evidence>
<dbReference type="GO" id="GO:0005886">
    <property type="term" value="C:plasma membrane"/>
    <property type="evidence" value="ECO:0007669"/>
    <property type="project" value="TreeGrafter"/>
</dbReference>
<feature type="binding site" evidence="20">
    <location>
        <position position="455"/>
    </location>
    <ligand>
        <name>ATP</name>
        <dbReference type="ChEBI" id="CHEBI:30616"/>
    </ligand>
</feature>
<dbReference type="PROSITE" id="PS01186">
    <property type="entry name" value="EGF_2"/>
    <property type="match status" value="1"/>
</dbReference>
<name>A0A1S2Y4K3_CICAR</name>
<feature type="domain" description="Protein kinase" evidence="22">
    <location>
        <begin position="426"/>
        <end position="709"/>
    </location>
</feature>
<dbReference type="InterPro" id="IPR000742">
    <property type="entry name" value="EGF"/>
</dbReference>
<evidence type="ECO:0000256" key="10">
    <source>
        <dbReference type="ARBA" id="ARBA00022777"/>
    </source>
</evidence>
<dbReference type="STRING" id="3827.A0A1S2Y4K3"/>
<dbReference type="GO" id="GO:0005509">
    <property type="term" value="F:calcium ion binding"/>
    <property type="evidence" value="ECO:0007669"/>
    <property type="project" value="InterPro"/>
</dbReference>
<evidence type="ECO:0000313" key="25">
    <source>
        <dbReference type="RefSeq" id="XP_004498444.3"/>
    </source>
</evidence>
<evidence type="ECO:0000256" key="4">
    <source>
        <dbReference type="ARBA" id="ARBA00022553"/>
    </source>
</evidence>
<evidence type="ECO:0000256" key="3">
    <source>
        <dbReference type="ARBA" id="ARBA00022536"/>
    </source>
</evidence>
<keyword evidence="2" id="KW-0723">Serine/threonine-protein kinase</keyword>
<dbReference type="PROSITE" id="PS01187">
    <property type="entry name" value="EGF_CA"/>
    <property type="match status" value="1"/>
</dbReference>
<dbReference type="PROSITE" id="PS00108">
    <property type="entry name" value="PROTEIN_KINASE_ST"/>
    <property type="match status" value="1"/>
</dbReference>
<feature type="transmembrane region" description="Helical" evidence="21">
    <location>
        <begin position="350"/>
        <end position="375"/>
    </location>
</feature>
<dbReference type="KEGG" id="cam:101494796"/>
<dbReference type="SMART" id="SM00181">
    <property type="entry name" value="EGF"/>
    <property type="match status" value="2"/>
</dbReference>
<dbReference type="FunFam" id="3.30.200.20:FF:000043">
    <property type="entry name" value="Wall-associated receptor kinase 2"/>
    <property type="match status" value="1"/>
</dbReference>
<dbReference type="RefSeq" id="XP_004498444.3">
    <property type="nucleotide sequence ID" value="XM_004498387.3"/>
</dbReference>
<dbReference type="PROSITE" id="PS50011">
    <property type="entry name" value="PROTEIN_KINASE_DOM"/>
    <property type="match status" value="1"/>
</dbReference>
<comment type="function">
    <text evidence="18">Serine/threonine-protein kinase that may function as a signaling receptor of extracellular matrix component. Binding to pectin may have significance in the control of cell expansion, morphogenesis and development.</text>
</comment>
<dbReference type="InterPro" id="IPR001881">
    <property type="entry name" value="EGF-like_Ca-bd_dom"/>
</dbReference>
<evidence type="ECO:0000256" key="5">
    <source>
        <dbReference type="ARBA" id="ARBA00022679"/>
    </source>
</evidence>
<dbReference type="PROSITE" id="PS50026">
    <property type="entry name" value="EGF_3"/>
    <property type="match status" value="1"/>
</dbReference>
<evidence type="ECO:0000256" key="18">
    <source>
        <dbReference type="ARBA" id="ARBA00058961"/>
    </source>
</evidence>
<evidence type="ECO:0000256" key="11">
    <source>
        <dbReference type="ARBA" id="ARBA00022840"/>
    </source>
</evidence>
<dbReference type="InterPro" id="IPR000719">
    <property type="entry name" value="Prot_kinase_dom"/>
</dbReference>
<comment type="catalytic activity">
    <reaction evidence="16">
        <text>L-seryl-[protein] + ATP = O-phospho-L-seryl-[protein] + ADP + H(+)</text>
        <dbReference type="Rhea" id="RHEA:17989"/>
        <dbReference type="Rhea" id="RHEA-COMP:9863"/>
        <dbReference type="Rhea" id="RHEA-COMP:11604"/>
        <dbReference type="ChEBI" id="CHEBI:15378"/>
        <dbReference type="ChEBI" id="CHEBI:29999"/>
        <dbReference type="ChEBI" id="CHEBI:30616"/>
        <dbReference type="ChEBI" id="CHEBI:83421"/>
        <dbReference type="ChEBI" id="CHEBI:456216"/>
    </reaction>
</comment>
<dbReference type="Pfam" id="PF07645">
    <property type="entry name" value="EGF_CA"/>
    <property type="match status" value="1"/>
</dbReference>
<protein>
    <submittedName>
        <fullName evidence="25">Wall-associated receptor kinase-like 16</fullName>
    </submittedName>
</protein>
<dbReference type="Pfam" id="PF08488">
    <property type="entry name" value="WAK"/>
    <property type="match status" value="1"/>
</dbReference>
<sequence length="760" mass="84783">MKALQGTSQLKSRAMEMKQNLTQLFQIFILTIPMLRVLASNESLYKSLPGCKNTCGDVKIPYPFGISNTSSPNENLCILEPKFNLTCENDTKLIWGNIQVTNINITEGQLEMLFFVSSYCNSENSNRPTLGTAGFTISSKENKFITVGCDSYGYLNSIDNKEIYSTGCLTRCYGNRNQIENGTCSGIGCCQVDIPPNMRNISVQVFDFPNSTDSFGCSSSFIVKDGYYNFSVTDLNEFPYKNVPLIIDWSVGTKNCEASKGDDDYACKANSDCEDDIEGIDFGYRCKCKRGYDGNPYHPDGCTDIDECKPLNNRCDNGQRCNNTEGGFECLCLEGYSKNRNGKGCHSRNIVAKVAIGASAGIMILFLAISSLYLTHQRRKLMKLKKKFFQQNGGFILLQQLSTREDSSQSAQIFTEQELKKATNNYDESLIIGRGGFGTVFKGFLSDNKIIAVKKSKIIDENQIEQFINEVVVLSQINHRNVVKLIGCCLETEVPSLVYEFVSNGTLFDFIQNTKDQTNNTTWKTRLRIAAEAAGALSYLHSSAAIPIIHRDVKSTNILLDENFTTKVSDFGASRLIPLDQTEIATMVQGTLGYLDPEYMQTHQLTEKSDVYSFGVVLAELLTGEKPISFNRPEEKVSLAMNFLSCLKKDGILEAIQDGMLNDENKKEIKEVCFLVARCLRLRGEERPSMKEIAMELDGIRLTEKHHWNDGEANFEESQYLLHLGSSSVLEIGDSSSNFGYTGGYDSLKDQPLIALDDGR</sequence>
<dbReference type="InterPro" id="IPR018097">
    <property type="entry name" value="EGF_Ca-bd_CS"/>
</dbReference>
<dbReference type="SUPFAM" id="SSF57196">
    <property type="entry name" value="EGF/Laminin"/>
    <property type="match status" value="1"/>
</dbReference>
<dbReference type="InterPro" id="IPR045274">
    <property type="entry name" value="WAK-like"/>
</dbReference>
<dbReference type="eggNOG" id="ENOG502QQPF">
    <property type="taxonomic scope" value="Eukaryota"/>
</dbReference>
<dbReference type="SMART" id="SM00220">
    <property type="entry name" value="S_TKc"/>
    <property type="match status" value="1"/>
</dbReference>
<dbReference type="SMART" id="SM00179">
    <property type="entry name" value="EGF_CA"/>
    <property type="match status" value="1"/>
</dbReference>
<dbReference type="InterPro" id="IPR008271">
    <property type="entry name" value="Ser/Thr_kinase_AS"/>
</dbReference>
<evidence type="ECO:0000256" key="16">
    <source>
        <dbReference type="ARBA" id="ARBA00047558"/>
    </source>
</evidence>
<evidence type="ECO:0000256" key="6">
    <source>
        <dbReference type="ARBA" id="ARBA00022692"/>
    </source>
</evidence>
<keyword evidence="12 21" id="KW-1133">Transmembrane helix</keyword>
<organism evidence="24 25">
    <name type="scientific">Cicer arietinum</name>
    <name type="common">Chickpea</name>
    <name type="synonym">Garbanzo</name>
    <dbReference type="NCBI Taxonomy" id="3827"/>
    <lineage>
        <taxon>Eukaryota</taxon>
        <taxon>Viridiplantae</taxon>
        <taxon>Streptophyta</taxon>
        <taxon>Embryophyta</taxon>
        <taxon>Tracheophyta</taxon>
        <taxon>Spermatophyta</taxon>
        <taxon>Magnoliopsida</taxon>
        <taxon>eudicotyledons</taxon>
        <taxon>Gunneridae</taxon>
        <taxon>Pentapetalae</taxon>
        <taxon>rosids</taxon>
        <taxon>fabids</taxon>
        <taxon>Fabales</taxon>
        <taxon>Fabaceae</taxon>
        <taxon>Papilionoideae</taxon>
        <taxon>50 kb inversion clade</taxon>
        <taxon>NPAAA clade</taxon>
        <taxon>Hologalegina</taxon>
        <taxon>IRL clade</taxon>
        <taxon>Cicereae</taxon>
        <taxon>Cicer</taxon>
    </lineage>
</organism>
<feature type="domain" description="EGF-like" evidence="23">
    <location>
        <begin position="304"/>
        <end position="346"/>
    </location>
</feature>
<keyword evidence="24" id="KW-1185">Reference proteome</keyword>
<evidence type="ECO:0000256" key="12">
    <source>
        <dbReference type="ARBA" id="ARBA00022989"/>
    </source>
</evidence>
<dbReference type="GO" id="GO:0005524">
    <property type="term" value="F:ATP binding"/>
    <property type="evidence" value="ECO:0007669"/>
    <property type="project" value="UniProtKB-UniRule"/>
</dbReference>
<dbReference type="InterPro" id="IPR025287">
    <property type="entry name" value="WAK_GUB"/>
</dbReference>
<reference evidence="24" key="1">
    <citation type="journal article" date="2013" name="Nat. Biotechnol.">
        <title>Draft genome sequence of chickpea (Cicer arietinum) provides a resource for trait improvement.</title>
        <authorList>
            <person name="Varshney R.K."/>
            <person name="Song C."/>
            <person name="Saxena R.K."/>
            <person name="Azam S."/>
            <person name="Yu S."/>
            <person name="Sharpe A.G."/>
            <person name="Cannon S."/>
            <person name="Baek J."/>
            <person name="Rosen B.D."/>
            <person name="Tar'an B."/>
            <person name="Millan T."/>
            <person name="Zhang X."/>
            <person name="Ramsay L.D."/>
            <person name="Iwata A."/>
            <person name="Wang Y."/>
            <person name="Nelson W."/>
            <person name="Farmer A.D."/>
            <person name="Gaur P.M."/>
            <person name="Soderlund C."/>
            <person name="Penmetsa R.V."/>
            <person name="Xu C."/>
            <person name="Bharti A.K."/>
            <person name="He W."/>
            <person name="Winter P."/>
            <person name="Zhao S."/>
            <person name="Hane J.K."/>
            <person name="Carrasquilla-Garcia N."/>
            <person name="Condie J.A."/>
            <person name="Upadhyaya H.D."/>
            <person name="Luo M.C."/>
            <person name="Thudi M."/>
            <person name="Gowda C.L."/>
            <person name="Singh N.P."/>
            <person name="Lichtenzveig J."/>
            <person name="Gali K.K."/>
            <person name="Rubio J."/>
            <person name="Nadarajan N."/>
            <person name="Dolezel J."/>
            <person name="Bansal K.C."/>
            <person name="Xu X."/>
            <person name="Edwards D."/>
            <person name="Zhang G."/>
            <person name="Kahl G."/>
            <person name="Gil J."/>
            <person name="Singh K.B."/>
            <person name="Datta S.K."/>
            <person name="Jackson S.A."/>
            <person name="Wang J."/>
            <person name="Cook D.R."/>
        </authorList>
    </citation>
    <scope>NUCLEOTIDE SEQUENCE [LARGE SCALE GENOMIC DNA]</scope>
    <source>
        <strain evidence="24">cv. CDC Frontier</strain>
    </source>
</reference>
<dbReference type="PANTHER" id="PTHR27005">
    <property type="entry name" value="WALL-ASSOCIATED RECEPTOR KINASE-LIKE 21"/>
    <property type="match status" value="1"/>
</dbReference>
<evidence type="ECO:0000256" key="17">
    <source>
        <dbReference type="ARBA" id="ARBA00047951"/>
    </source>
</evidence>
<dbReference type="GO" id="GO:0004674">
    <property type="term" value="F:protein serine/threonine kinase activity"/>
    <property type="evidence" value="ECO:0007669"/>
    <property type="project" value="UniProtKB-KW"/>
</dbReference>
<dbReference type="InterPro" id="IPR013695">
    <property type="entry name" value="WAK"/>
</dbReference>
<evidence type="ECO:0000259" key="23">
    <source>
        <dbReference type="PROSITE" id="PS50026"/>
    </source>
</evidence>
<dbReference type="InterPro" id="IPR011009">
    <property type="entry name" value="Kinase-like_dom_sf"/>
</dbReference>
<evidence type="ECO:0000256" key="2">
    <source>
        <dbReference type="ARBA" id="ARBA00022527"/>
    </source>
</evidence>
<dbReference type="InterPro" id="IPR000152">
    <property type="entry name" value="EGF-type_Asp/Asn_hydroxyl_site"/>
</dbReference>
<dbReference type="Pfam" id="PF07714">
    <property type="entry name" value="PK_Tyr_Ser-Thr"/>
    <property type="match status" value="1"/>
</dbReference>
<dbReference type="GO" id="GO:0030247">
    <property type="term" value="F:polysaccharide binding"/>
    <property type="evidence" value="ECO:0007669"/>
    <property type="project" value="InterPro"/>
</dbReference>
<dbReference type="Gene3D" id="3.30.200.20">
    <property type="entry name" value="Phosphorylase Kinase, domain 1"/>
    <property type="match status" value="1"/>
</dbReference>